<protein>
    <submittedName>
        <fullName evidence="1">Uncharacterized protein</fullName>
    </submittedName>
</protein>
<feature type="non-terminal residue" evidence="1">
    <location>
        <position position="1"/>
    </location>
</feature>
<keyword evidence="2" id="KW-1185">Reference proteome</keyword>
<accession>A0A6G1K397</accession>
<sequence>PYPEEDAVTINYSLEWPFLDNPRNNTFTAHHLDRCHCPQQQPRLGNVQTKDHIYSRYVCQGPNVCFTPKHGDLWLLQKPNGPFNILRPASDEERQRRASTSIIFVSKLLYQEAIPLLYRDRNFLFLSGPCPRGRYQAYATQTWLSRLSSSARKGITTLSLINQVWEEDCQASNALRAYASLALYILEKVPGFRELCLNY</sequence>
<feature type="non-terminal residue" evidence="1">
    <location>
        <position position="199"/>
    </location>
</feature>
<dbReference type="EMBL" id="MU005774">
    <property type="protein sequence ID" value="KAF2707349.1"/>
    <property type="molecule type" value="Genomic_DNA"/>
</dbReference>
<name>A0A6G1K397_9PLEO</name>
<dbReference type="Proteomes" id="UP000799428">
    <property type="component" value="Unassembled WGS sequence"/>
</dbReference>
<evidence type="ECO:0000313" key="2">
    <source>
        <dbReference type="Proteomes" id="UP000799428"/>
    </source>
</evidence>
<dbReference type="AlphaFoldDB" id="A0A6G1K397"/>
<reference evidence="1" key="1">
    <citation type="journal article" date="2020" name="Stud. Mycol.">
        <title>101 Dothideomycetes genomes: a test case for predicting lifestyles and emergence of pathogens.</title>
        <authorList>
            <person name="Haridas S."/>
            <person name="Albert R."/>
            <person name="Binder M."/>
            <person name="Bloem J."/>
            <person name="Labutti K."/>
            <person name="Salamov A."/>
            <person name="Andreopoulos B."/>
            <person name="Baker S."/>
            <person name="Barry K."/>
            <person name="Bills G."/>
            <person name="Bluhm B."/>
            <person name="Cannon C."/>
            <person name="Castanera R."/>
            <person name="Culley D."/>
            <person name="Daum C."/>
            <person name="Ezra D."/>
            <person name="Gonzalez J."/>
            <person name="Henrissat B."/>
            <person name="Kuo A."/>
            <person name="Liang C."/>
            <person name="Lipzen A."/>
            <person name="Lutzoni F."/>
            <person name="Magnuson J."/>
            <person name="Mondo S."/>
            <person name="Nolan M."/>
            <person name="Ohm R."/>
            <person name="Pangilinan J."/>
            <person name="Park H.-J."/>
            <person name="Ramirez L."/>
            <person name="Alfaro M."/>
            <person name="Sun H."/>
            <person name="Tritt A."/>
            <person name="Yoshinaga Y."/>
            <person name="Zwiers L.-H."/>
            <person name="Turgeon B."/>
            <person name="Goodwin S."/>
            <person name="Spatafora J."/>
            <person name="Crous P."/>
            <person name="Grigoriev I."/>
        </authorList>
    </citation>
    <scope>NUCLEOTIDE SEQUENCE</scope>
    <source>
        <strain evidence="1">CBS 279.74</strain>
    </source>
</reference>
<proteinExistence type="predicted"/>
<evidence type="ECO:0000313" key="1">
    <source>
        <dbReference type="EMBL" id="KAF2707349.1"/>
    </source>
</evidence>
<gene>
    <name evidence="1" type="ORF">K504DRAFT_343123</name>
</gene>
<dbReference type="OrthoDB" id="3750348at2759"/>
<organism evidence="1 2">
    <name type="scientific">Pleomassaria siparia CBS 279.74</name>
    <dbReference type="NCBI Taxonomy" id="1314801"/>
    <lineage>
        <taxon>Eukaryota</taxon>
        <taxon>Fungi</taxon>
        <taxon>Dikarya</taxon>
        <taxon>Ascomycota</taxon>
        <taxon>Pezizomycotina</taxon>
        <taxon>Dothideomycetes</taxon>
        <taxon>Pleosporomycetidae</taxon>
        <taxon>Pleosporales</taxon>
        <taxon>Pleomassariaceae</taxon>
        <taxon>Pleomassaria</taxon>
    </lineage>
</organism>